<proteinExistence type="inferred from homology"/>
<dbReference type="GO" id="GO:0003677">
    <property type="term" value="F:DNA binding"/>
    <property type="evidence" value="ECO:0007669"/>
    <property type="project" value="UniProtKB-KW"/>
</dbReference>
<dbReference type="PANTHER" id="PTHR37419:SF8">
    <property type="entry name" value="TOXIN YJJJ"/>
    <property type="match status" value="1"/>
</dbReference>
<dbReference type="AlphaFoldDB" id="A0A128EUT8"/>
<evidence type="ECO:0000256" key="1">
    <source>
        <dbReference type="ARBA" id="ARBA00010164"/>
    </source>
</evidence>
<keyword evidence="6" id="KW-1185">Reference proteome</keyword>
<feature type="domain" description="HipA-like C-terminal" evidence="4">
    <location>
        <begin position="168"/>
        <end position="416"/>
    </location>
</feature>
<name>A0A128EUT8_9GAMM</name>
<evidence type="ECO:0000313" key="6">
    <source>
        <dbReference type="Proteomes" id="UP000073601"/>
    </source>
</evidence>
<dbReference type="Pfam" id="PF07804">
    <property type="entry name" value="HipA_C"/>
    <property type="match status" value="1"/>
</dbReference>
<dbReference type="PIRSF" id="PIRSF028135">
    <property type="entry name" value="UCP028135_HipA-like"/>
    <property type="match status" value="1"/>
</dbReference>
<keyword evidence="2" id="KW-0808">Transferase</keyword>
<evidence type="ECO:0000256" key="2">
    <source>
        <dbReference type="ARBA" id="ARBA00022679"/>
    </source>
</evidence>
<keyword evidence="5" id="KW-0238">DNA-binding</keyword>
<evidence type="ECO:0000313" key="5">
    <source>
        <dbReference type="EMBL" id="CZF77885.1"/>
    </source>
</evidence>
<accession>A0A128EUT8</accession>
<dbReference type="EMBL" id="FIZY01000002">
    <property type="protein sequence ID" value="CZF77885.1"/>
    <property type="molecule type" value="Genomic_DNA"/>
</dbReference>
<gene>
    <name evidence="5" type="ORF">GMA8713_00350</name>
</gene>
<organism evidence="5 6">
    <name type="scientific">Grimontia marina</name>
    <dbReference type="NCBI Taxonomy" id="646534"/>
    <lineage>
        <taxon>Bacteria</taxon>
        <taxon>Pseudomonadati</taxon>
        <taxon>Pseudomonadota</taxon>
        <taxon>Gammaproteobacteria</taxon>
        <taxon>Vibrionales</taxon>
        <taxon>Vibrionaceae</taxon>
        <taxon>Grimontia</taxon>
    </lineage>
</organism>
<dbReference type="GO" id="GO:0005829">
    <property type="term" value="C:cytosol"/>
    <property type="evidence" value="ECO:0007669"/>
    <property type="project" value="TreeGrafter"/>
</dbReference>
<dbReference type="PANTHER" id="PTHR37419">
    <property type="entry name" value="SERINE/THREONINE-PROTEIN KINASE TOXIN HIPA"/>
    <property type="match status" value="1"/>
</dbReference>
<protein>
    <submittedName>
        <fullName evidence="5">Putative DNA-binding transcriptional regulator</fullName>
    </submittedName>
</protein>
<reference evidence="6" key="1">
    <citation type="submission" date="2016-02" db="EMBL/GenBank/DDBJ databases">
        <authorList>
            <person name="Rodrigo-Torres Lidia"/>
            <person name="Arahal R.David."/>
        </authorList>
    </citation>
    <scope>NUCLEOTIDE SEQUENCE [LARGE SCALE GENOMIC DNA]</scope>
    <source>
        <strain evidence="6">CECT 8713</strain>
    </source>
</reference>
<comment type="similarity">
    <text evidence="1">Belongs to the HipA Ser/Thr kinase family.</text>
</comment>
<evidence type="ECO:0000259" key="4">
    <source>
        <dbReference type="Pfam" id="PF07804"/>
    </source>
</evidence>
<keyword evidence="3" id="KW-0418">Kinase</keyword>
<dbReference type="InterPro" id="IPR012893">
    <property type="entry name" value="HipA-like_C"/>
</dbReference>
<dbReference type="InterPro" id="IPR016869">
    <property type="entry name" value="UCP028135_HipA-like"/>
</dbReference>
<sequence>MMMEQLTIQAFINEQWLDIAIISFPESDQHNYKVTAVDYLQDYAIDHFEKDDLHAVSINHPVAFFFDDKGESGWLKFLDDIMPSGASRQYWVKQLDIEDLPPAEQDYVLLRYGTMCPVGNLRVKDSLPDRFDLADNLFFSVEDVKSRASDFLDYAQQRGAAAGGATGAGGEAPKLLLRAAIEDNPIHWKIWIDPYQDNNSNRDLHYLVKYPRGSRSIIDCDILRAEFHYYHELTEMGFDTIPVEHMRLEEGSHYPSLWLPRFDIRYNSEGQIERFGMESLYSILGKSAGVTIYHEETIRALIDKITQSHMVTNQGYHFDIQAFVIEWVKRDLLNILFGNSDNHGRNTSFLKGNGYIKLAPIYDFAPMKADPSGIPRTTKWKAPLEVGGTYDFVGIANTLSDLVPSENLLQALRDTAAQCMGLKQRLAAKGVPEKILELPGIGFNHISDKLAKWGLR</sequence>
<dbReference type="InterPro" id="IPR052028">
    <property type="entry name" value="HipA_Ser/Thr_kinase"/>
</dbReference>
<dbReference type="GO" id="GO:0004674">
    <property type="term" value="F:protein serine/threonine kinase activity"/>
    <property type="evidence" value="ECO:0007669"/>
    <property type="project" value="TreeGrafter"/>
</dbReference>
<dbReference type="Proteomes" id="UP000073601">
    <property type="component" value="Unassembled WGS sequence"/>
</dbReference>
<evidence type="ECO:0000256" key="3">
    <source>
        <dbReference type="ARBA" id="ARBA00022777"/>
    </source>
</evidence>